<name>A0ABS5CX84_9FLAO</name>
<dbReference type="EMBL" id="JAGFBU010000016">
    <property type="protein sequence ID" value="MBP4143234.1"/>
    <property type="molecule type" value="Genomic_DNA"/>
</dbReference>
<evidence type="ECO:0000256" key="1">
    <source>
        <dbReference type="SAM" id="Phobius"/>
    </source>
</evidence>
<reference evidence="2 3" key="1">
    <citation type="submission" date="2021-03" db="EMBL/GenBank/DDBJ databases">
        <title>Flavobacterium Flabelliformis Sp. Nov. And Flavobacterium Geliluteum Sp. Nov., Two Novel Multidrug Resistant Psychrophilic Species Isolated From Antarctica.</title>
        <authorList>
            <person name="Kralova S."/>
            <person name="Busse H.J."/>
            <person name="Bezdicek M."/>
            <person name="Nykrynova M."/>
            <person name="Kroupova E."/>
            <person name="Krsek D."/>
            <person name="Sedlacek I."/>
        </authorList>
    </citation>
    <scope>NUCLEOTIDE SEQUENCE [LARGE SCALE GENOMIC DNA]</scope>
    <source>
        <strain evidence="2 3">P4023</strain>
    </source>
</reference>
<dbReference type="RefSeq" id="WP_210646962.1">
    <property type="nucleotide sequence ID" value="NZ_JAGFBU010000016.1"/>
</dbReference>
<accession>A0ABS5CX84</accession>
<protein>
    <recommendedName>
        <fullName evidence="4">Lipoprotein</fullName>
    </recommendedName>
</protein>
<keyword evidence="3" id="KW-1185">Reference proteome</keyword>
<proteinExistence type="predicted"/>
<sequence>MKNIIIIRISIFSFLCIILIGCKKINDEANVEKAVSDLTNNFPQFRKGKSKQIEYYKLVRSVIYGENEFKLQLRSEPDSLNDPQKILVLINSRNQCCAIPFLSNTYREYWGFKNEKTLPNIIKTKSNFNQEFINALNTLKLNDTLGTGRKVITEMMFSLLNCKYITDKDSTEVLQGYSNENYELDNELFDPKTRIRFRKNYQEISKDWFINEYSPEQNSYYDTKNYRIYQIINNEGFYKKPLKLVIKCYRQNAIFNHRSI</sequence>
<dbReference type="PROSITE" id="PS51257">
    <property type="entry name" value="PROKAR_LIPOPROTEIN"/>
    <property type="match status" value="1"/>
</dbReference>
<keyword evidence="1" id="KW-0472">Membrane</keyword>
<keyword evidence="1" id="KW-0812">Transmembrane</keyword>
<gene>
    <name evidence="2" type="ORF">J3S90_15645</name>
</gene>
<feature type="transmembrane region" description="Helical" evidence="1">
    <location>
        <begin position="5"/>
        <end position="21"/>
    </location>
</feature>
<evidence type="ECO:0000313" key="3">
    <source>
        <dbReference type="Proteomes" id="UP000674217"/>
    </source>
</evidence>
<evidence type="ECO:0000313" key="2">
    <source>
        <dbReference type="EMBL" id="MBP4143234.1"/>
    </source>
</evidence>
<dbReference type="Proteomes" id="UP000674217">
    <property type="component" value="Unassembled WGS sequence"/>
</dbReference>
<keyword evidence="1" id="KW-1133">Transmembrane helix</keyword>
<comment type="caution">
    <text evidence="2">The sequence shown here is derived from an EMBL/GenBank/DDBJ whole genome shotgun (WGS) entry which is preliminary data.</text>
</comment>
<evidence type="ECO:0008006" key="4">
    <source>
        <dbReference type="Google" id="ProtNLM"/>
    </source>
</evidence>
<organism evidence="2 3">
    <name type="scientific">Flavobacterium flabelliforme</name>
    <dbReference type="NCBI Taxonomy" id="2816119"/>
    <lineage>
        <taxon>Bacteria</taxon>
        <taxon>Pseudomonadati</taxon>
        <taxon>Bacteroidota</taxon>
        <taxon>Flavobacteriia</taxon>
        <taxon>Flavobacteriales</taxon>
        <taxon>Flavobacteriaceae</taxon>
        <taxon>Flavobacterium</taxon>
    </lineage>
</organism>